<gene>
    <name evidence="2" type="ORF">BCF74_104110</name>
</gene>
<protein>
    <submittedName>
        <fullName evidence="2">Uncharacterized protein</fullName>
    </submittedName>
</protein>
<dbReference type="OrthoDB" id="4122883at2"/>
<evidence type="ECO:0000256" key="1">
    <source>
        <dbReference type="SAM" id="SignalP"/>
    </source>
</evidence>
<feature type="signal peptide" evidence="1">
    <location>
        <begin position="1"/>
        <end position="23"/>
    </location>
</feature>
<comment type="caution">
    <text evidence="2">The sequence shown here is derived from an EMBL/GenBank/DDBJ whole genome shotgun (WGS) entry which is preliminary data.</text>
</comment>
<proteinExistence type="predicted"/>
<organism evidence="2 3">
    <name type="scientific">Knoellia remsis</name>
    <dbReference type="NCBI Taxonomy" id="407159"/>
    <lineage>
        <taxon>Bacteria</taxon>
        <taxon>Bacillati</taxon>
        <taxon>Actinomycetota</taxon>
        <taxon>Actinomycetes</taxon>
        <taxon>Micrococcales</taxon>
        <taxon>Intrasporangiaceae</taxon>
        <taxon>Knoellia</taxon>
    </lineage>
</organism>
<evidence type="ECO:0000313" key="3">
    <source>
        <dbReference type="Proteomes" id="UP000237822"/>
    </source>
</evidence>
<dbReference type="RefSeq" id="WP_106296668.1">
    <property type="nucleotide sequence ID" value="NZ_PVTI01000004.1"/>
</dbReference>
<sequence>MSTALAWSVPTIVAAATVPMASASPPPAIPHDITMLGWANVTELGISEFRADFILVAGSSELPAQIRYSFLPGGAPDTVLTYIPDVQQSIDQNYGIVASVDLGGGLRELYVSARGDLGDVFPTTPTNYTLTLLVTWPDGSSSTETFPILVNPPRNNTGRPMAVNAWDFTTAGLPGYVGPNSQTGWGNVVPAGSTATLLGAKFHVDAINSGRDLPTGNDATTALYYQFVRGDTGAPASVTPQPVLVTGLPNHGPGVLGRLLTELGSFSLDDPGYYKLLVWPQSSNSNGRPRPTSAGVAWTPGVVSEGHQVGSVFWHIA</sequence>
<name>A0A2T0UXR2_9MICO</name>
<dbReference type="EMBL" id="PVTI01000004">
    <property type="protein sequence ID" value="PRY62674.1"/>
    <property type="molecule type" value="Genomic_DNA"/>
</dbReference>
<evidence type="ECO:0000313" key="2">
    <source>
        <dbReference type="EMBL" id="PRY62674.1"/>
    </source>
</evidence>
<dbReference type="AlphaFoldDB" id="A0A2T0UXR2"/>
<keyword evidence="1" id="KW-0732">Signal</keyword>
<reference evidence="2 3" key="1">
    <citation type="submission" date="2018-03" db="EMBL/GenBank/DDBJ databases">
        <title>Genomic Encyclopedia of Archaeal and Bacterial Type Strains, Phase II (KMG-II): from individual species to whole genera.</title>
        <authorList>
            <person name="Goeker M."/>
        </authorList>
    </citation>
    <scope>NUCLEOTIDE SEQUENCE [LARGE SCALE GENOMIC DNA]</scope>
    <source>
        <strain evidence="2 3">ATCC BAA-1496</strain>
    </source>
</reference>
<dbReference type="Proteomes" id="UP000237822">
    <property type="component" value="Unassembled WGS sequence"/>
</dbReference>
<feature type="chain" id="PRO_5015574395" evidence="1">
    <location>
        <begin position="24"/>
        <end position="317"/>
    </location>
</feature>
<accession>A0A2T0UXR2</accession>
<keyword evidence="3" id="KW-1185">Reference proteome</keyword>